<feature type="non-terminal residue" evidence="1">
    <location>
        <position position="183"/>
    </location>
</feature>
<dbReference type="Proteomes" id="UP000222163">
    <property type="component" value="Unassembled WGS sequence"/>
</dbReference>
<name>A0A2G1BPR0_9FLAO</name>
<reference evidence="1 2" key="1">
    <citation type="journal article" date="2016" name="Nat. Commun.">
        <title>Microbial interactions lead to rapid micro-scale successions on model marine particles.</title>
        <authorList>
            <person name="Datta M.S."/>
            <person name="Sliwerska E."/>
            <person name="Gore J."/>
            <person name="Polz M.F."/>
            <person name="Cordero O.X."/>
        </authorList>
    </citation>
    <scope>NUCLEOTIDE SEQUENCE [LARGE SCALE GENOMIC DNA]</scope>
    <source>
        <strain evidence="1 2">4G03</strain>
    </source>
</reference>
<dbReference type="InterPro" id="IPR046507">
    <property type="entry name" value="DUF6685"/>
</dbReference>
<feature type="non-terminal residue" evidence="1">
    <location>
        <position position="1"/>
    </location>
</feature>
<evidence type="ECO:0000313" key="1">
    <source>
        <dbReference type="EMBL" id="PHN95988.1"/>
    </source>
</evidence>
<organism evidence="1 2">
    <name type="scientific">Tenacibaculum discolor</name>
    <dbReference type="NCBI Taxonomy" id="361581"/>
    <lineage>
        <taxon>Bacteria</taxon>
        <taxon>Pseudomonadati</taxon>
        <taxon>Bacteroidota</taxon>
        <taxon>Flavobacteriia</taxon>
        <taxon>Flavobacteriales</taxon>
        <taxon>Flavobacteriaceae</taxon>
        <taxon>Tenacibaculum</taxon>
    </lineage>
</organism>
<dbReference type="AlphaFoldDB" id="A0A2G1BPR0"/>
<dbReference type="EMBL" id="PDUU01000654">
    <property type="protein sequence ID" value="PHN95988.1"/>
    <property type="molecule type" value="Genomic_DNA"/>
</dbReference>
<comment type="caution">
    <text evidence="1">The sequence shown here is derived from an EMBL/GenBank/DDBJ whole genome shotgun (WGS) entry which is preliminary data.</text>
</comment>
<proteinExistence type="predicted"/>
<dbReference type="RefSeq" id="WP_201796554.1">
    <property type="nucleotide sequence ID" value="NZ_PDUU01000654.1"/>
</dbReference>
<gene>
    <name evidence="1" type="ORF">CSC81_17380</name>
</gene>
<sequence length="183" mass="20606">ANVPEYQRVAREYIVLNWQCDIAQVDGFSGSKSVLENFQTTDEMVEANSRKMISEISQSKLGENLAHTEIRIIHDPRSSDCFAQYRWDARTWLLNSGGSHHFAAAKYIAARLGATVPLKGKLKVYELDGATIAALRSKFEMFAISDNSFVCNAFSDAMRAFRATWLWHALPTPYMGIRAILLP</sequence>
<accession>A0A2G1BPR0</accession>
<dbReference type="Pfam" id="PF20390">
    <property type="entry name" value="DUF6685"/>
    <property type="match status" value="1"/>
</dbReference>
<evidence type="ECO:0000313" key="2">
    <source>
        <dbReference type="Proteomes" id="UP000222163"/>
    </source>
</evidence>
<protein>
    <submittedName>
        <fullName evidence="1">Uncharacterized protein</fullName>
    </submittedName>
</protein>